<organism evidence="2 3">
    <name type="scientific">Shouchella lehensis</name>
    <dbReference type="NCBI Taxonomy" id="300825"/>
    <lineage>
        <taxon>Bacteria</taxon>
        <taxon>Bacillati</taxon>
        <taxon>Bacillota</taxon>
        <taxon>Bacilli</taxon>
        <taxon>Bacillales</taxon>
        <taxon>Bacillaceae</taxon>
        <taxon>Shouchella</taxon>
    </lineage>
</organism>
<dbReference type="Proteomes" id="UP000298210">
    <property type="component" value="Unassembled WGS sequence"/>
</dbReference>
<dbReference type="AlphaFoldDB" id="A0A4Y7WLA5"/>
<proteinExistence type="predicted"/>
<reference evidence="2 3" key="1">
    <citation type="submission" date="2019-03" db="EMBL/GenBank/DDBJ databases">
        <authorList>
            <person name="Liu G."/>
        </authorList>
    </citation>
    <scope>NUCLEOTIDE SEQUENCE [LARGE SCALE GENOMIC DNA]</scope>
    <source>
        <strain evidence="2 3">DSM 19099</strain>
    </source>
</reference>
<name>A0A4Y7WLA5_9BACI</name>
<evidence type="ECO:0000313" key="2">
    <source>
        <dbReference type="EMBL" id="TES49333.1"/>
    </source>
</evidence>
<keyword evidence="1" id="KW-0732">Signal</keyword>
<gene>
    <name evidence="2" type="ORF">E2L03_07625</name>
</gene>
<accession>A0A4Y7WLA5</accession>
<sequence>MQRFLFLFSLCLCITGCTIPADTGGDTLTSVNDESFTGFVIDRTDIGSLVSHEGGLTMFSNIPVAHGVGDRVRIHYRDVLDSFPSQADGSQATVVSSPKPDGATYSEKEAIQQALELARAFPSSDAMSAYPFVTYTHYVKEADVWEITIQIYGEEEHLIEIGSNGVSVDHCEHSSLTDYSPACFTGYVIENRLISTENDLITFTNLIRSAEIGDRVSVEYTDVKESYPASATAVSSKVVSPPKPDGATYSEKEAIQQALLYYNEQNRQPESDPVAFPVIHFCTYHDETDTWTITINDVDIEI</sequence>
<feature type="signal peptide" evidence="1">
    <location>
        <begin position="1"/>
        <end position="20"/>
    </location>
</feature>
<evidence type="ECO:0000256" key="1">
    <source>
        <dbReference type="SAM" id="SignalP"/>
    </source>
</evidence>
<dbReference type="EMBL" id="SNUX01000002">
    <property type="protein sequence ID" value="TES49333.1"/>
    <property type="molecule type" value="Genomic_DNA"/>
</dbReference>
<evidence type="ECO:0008006" key="4">
    <source>
        <dbReference type="Google" id="ProtNLM"/>
    </source>
</evidence>
<comment type="caution">
    <text evidence="2">The sequence shown here is derived from an EMBL/GenBank/DDBJ whole genome shotgun (WGS) entry which is preliminary data.</text>
</comment>
<feature type="chain" id="PRO_5038732838" description="DUF3221 domain-containing protein" evidence="1">
    <location>
        <begin position="21"/>
        <end position="302"/>
    </location>
</feature>
<evidence type="ECO:0000313" key="3">
    <source>
        <dbReference type="Proteomes" id="UP000298210"/>
    </source>
</evidence>
<dbReference type="RefSeq" id="WP_134258855.1">
    <property type="nucleotide sequence ID" value="NZ_LDIM01000006.1"/>
</dbReference>
<protein>
    <recommendedName>
        <fullName evidence="4">DUF3221 domain-containing protein</fullName>
    </recommendedName>
</protein>